<proteinExistence type="predicted"/>
<reference evidence="2" key="1">
    <citation type="submission" date="2015-11" db="EMBL/GenBank/DDBJ databases">
        <authorList>
            <person name="Varghese N."/>
        </authorList>
    </citation>
    <scope>NUCLEOTIDE SEQUENCE [LARGE SCALE GENOMIC DNA]</scope>
    <source>
        <strain evidence="2">DSM 45899</strain>
    </source>
</reference>
<accession>A0A0S4QX80</accession>
<evidence type="ECO:0000313" key="1">
    <source>
        <dbReference type="EMBL" id="CUU60256.1"/>
    </source>
</evidence>
<dbReference type="AlphaFoldDB" id="A0A0S4QX80"/>
<protein>
    <submittedName>
        <fullName evidence="1">Uncharacterized protein</fullName>
    </submittedName>
</protein>
<dbReference type="RefSeq" id="WP_091284902.1">
    <property type="nucleotide sequence ID" value="NZ_FAOZ01000037.1"/>
</dbReference>
<dbReference type="EMBL" id="FAOZ01000037">
    <property type="protein sequence ID" value="CUU60256.1"/>
    <property type="molecule type" value="Genomic_DNA"/>
</dbReference>
<gene>
    <name evidence="1" type="ORF">Ga0074812_13740</name>
</gene>
<dbReference type="Proteomes" id="UP000198802">
    <property type="component" value="Unassembled WGS sequence"/>
</dbReference>
<evidence type="ECO:0000313" key="2">
    <source>
        <dbReference type="Proteomes" id="UP000198802"/>
    </source>
</evidence>
<sequence length="331" mass="34620">MDEAADRRLVVATCAATAALALGGSRLMIAPDDRSQDTLGRIETGLATMARRWETMAPADLVDRLDVISRHTEAMSGRRQPAAIRRDWRRTHSRVLVMSAVAQGDNGLSGRAVVSARTALVLARHVGDAPTAAHAGVVLAELAAYTFDSADDGLSLAMAARATAPHSHTAILAMTTEANIRAGRGEPADRVMEVIREAESLARGATPAAQGYALDGLHPGYLPTFGGAALVGAGALSEGRRRLSNAAALFDRSRAPGALAAVRLYQASAAMHADALDEAQTLATRALATSAVRPTAWLTNGIMSLATRARRRGADWAGLVAQAREWAPVAV</sequence>
<organism evidence="1 2">
    <name type="scientific">Parafrankia irregularis</name>
    <dbReference type="NCBI Taxonomy" id="795642"/>
    <lineage>
        <taxon>Bacteria</taxon>
        <taxon>Bacillati</taxon>
        <taxon>Actinomycetota</taxon>
        <taxon>Actinomycetes</taxon>
        <taxon>Frankiales</taxon>
        <taxon>Frankiaceae</taxon>
        <taxon>Parafrankia</taxon>
    </lineage>
</organism>
<keyword evidence="2" id="KW-1185">Reference proteome</keyword>
<name>A0A0S4QX80_9ACTN</name>